<dbReference type="GO" id="GO:0005739">
    <property type="term" value="C:mitochondrion"/>
    <property type="evidence" value="ECO:0007669"/>
    <property type="project" value="UniProtKB-SubCell"/>
</dbReference>
<evidence type="ECO:0000256" key="4">
    <source>
        <dbReference type="ARBA" id="ARBA00022980"/>
    </source>
</evidence>
<dbReference type="InterPro" id="IPR026146">
    <property type="entry name" value="Ribosomal_uS3m"/>
</dbReference>
<evidence type="ECO:0000256" key="2">
    <source>
        <dbReference type="ARBA" id="ARBA00010761"/>
    </source>
</evidence>
<evidence type="ECO:0000313" key="7">
    <source>
        <dbReference type="EMBL" id="KAL1115572.1"/>
    </source>
</evidence>
<dbReference type="PANTHER" id="PTHR21244">
    <property type="entry name" value="MITOCHONDRIAL 28S RIBOSOMAL PROTEIN S24"/>
    <property type="match status" value="1"/>
</dbReference>
<evidence type="ECO:0000313" key="8">
    <source>
        <dbReference type="Proteomes" id="UP001558652"/>
    </source>
</evidence>
<keyword evidence="4" id="KW-0689">Ribosomal protein</keyword>
<comment type="subcellular location">
    <subcellularLocation>
        <location evidence="1">Mitochondrion</location>
    </subcellularLocation>
</comment>
<dbReference type="AlphaFoldDB" id="A0ABD0XXG5"/>
<dbReference type="Proteomes" id="UP001558652">
    <property type="component" value="Unassembled WGS sequence"/>
</dbReference>
<name>A0ABD0XXG5_9HEMI</name>
<sequence length="115" mass="13411">MAYPPHFIGHYKSWNSWNTSNLEGGLRPAETLAEDTFVRKFMTGTWHNLFLSEVIIKRQHNMLRIAGIVSQALPPRKLYFLIGYTEEILSNWLQCPVKLELQTVANKKDVVFKYI</sequence>
<dbReference type="Pfam" id="PF14955">
    <property type="entry name" value="MRP-S24"/>
    <property type="match status" value="1"/>
</dbReference>
<gene>
    <name evidence="7" type="ORF">AAG570_005862</name>
</gene>
<dbReference type="GO" id="GO:1990904">
    <property type="term" value="C:ribonucleoprotein complex"/>
    <property type="evidence" value="ECO:0007669"/>
    <property type="project" value="UniProtKB-KW"/>
</dbReference>
<proteinExistence type="inferred from homology"/>
<keyword evidence="5" id="KW-0496">Mitochondrion</keyword>
<evidence type="ECO:0000256" key="3">
    <source>
        <dbReference type="ARBA" id="ARBA00022946"/>
    </source>
</evidence>
<keyword evidence="3" id="KW-0809">Transit peptide</keyword>
<dbReference type="EMBL" id="JBFDAA010000019">
    <property type="protein sequence ID" value="KAL1115572.1"/>
    <property type="molecule type" value="Genomic_DNA"/>
</dbReference>
<organism evidence="7 8">
    <name type="scientific">Ranatra chinensis</name>
    <dbReference type="NCBI Taxonomy" id="642074"/>
    <lineage>
        <taxon>Eukaryota</taxon>
        <taxon>Metazoa</taxon>
        <taxon>Ecdysozoa</taxon>
        <taxon>Arthropoda</taxon>
        <taxon>Hexapoda</taxon>
        <taxon>Insecta</taxon>
        <taxon>Pterygota</taxon>
        <taxon>Neoptera</taxon>
        <taxon>Paraneoptera</taxon>
        <taxon>Hemiptera</taxon>
        <taxon>Heteroptera</taxon>
        <taxon>Panheteroptera</taxon>
        <taxon>Nepomorpha</taxon>
        <taxon>Nepidae</taxon>
        <taxon>Ranatrinae</taxon>
        <taxon>Ranatra</taxon>
    </lineage>
</organism>
<evidence type="ECO:0000256" key="1">
    <source>
        <dbReference type="ARBA" id="ARBA00004173"/>
    </source>
</evidence>
<comment type="similarity">
    <text evidence="2">Belongs to the universal ribosomal protein uS3 family.</text>
</comment>
<dbReference type="PANTHER" id="PTHR21244:SF1">
    <property type="entry name" value="SMALL RIBOSOMAL SUBUNIT PROTEIN US3M"/>
    <property type="match status" value="1"/>
</dbReference>
<protein>
    <recommendedName>
        <fullName evidence="9">Ribosomal protein S24</fullName>
    </recommendedName>
</protein>
<dbReference type="GO" id="GO:0005840">
    <property type="term" value="C:ribosome"/>
    <property type="evidence" value="ECO:0007669"/>
    <property type="project" value="UniProtKB-KW"/>
</dbReference>
<comment type="caution">
    <text evidence="7">The sequence shown here is derived from an EMBL/GenBank/DDBJ whole genome shotgun (WGS) entry which is preliminary data.</text>
</comment>
<evidence type="ECO:0008006" key="9">
    <source>
        <dbReference type="Google" id="ProtNLM"/>
    </source>
</evidence>
<reference evidence="7 8" key="1">
    <citation type="submission" date="2024-07" db="EMBL/GenBank/DDBJ databases">
        <title>Chromosome-level genome assembly of the water stick insect Ranatra chinensis (Heteroptera: Nepidae).</title>
        <authorList>
            <person name="Liu X."/>
        </authorList>
    </citation>
    <scope>NUCLEOTIDE SEQUENCE [LARGE SCALE GENOMIC DNA]</scope>
    <source>
        <strain evidence="7">Cailab_2021Rc</strain>
        <tissue evidence="7">Muscle</tissue>
    </source>
</reference>
<evidence type="ECO:0000256" key="6">
    <source>
        <dbReference type="ARBA" id="ARBA00023274"/>
    </source>
</evidence>
<keyword evidence="6" id="KW-0687">Ribonucleoprotein</keyword>
<keyword evidence="8" id="KW-1185">Reference proteome</keyword>
<evidence type="ECO:0000256" key="5">
    <source>
        <dbReference type="ARBA" id="ARBA00023128"/>
    </source>
</evidence>
<accession>A0ABD0XXG5</accession>